<dbReference type="SMART" id="SM00843">
    <property type="entry name" value="Ftsk_gamma"/>
    <property type="match status" value="1"/>
</dbReference>
<name>A0A2M7AQH3_9BACT</name>
<reference evidence="3" key="1">
    <citation type="submission" date="2017-09" db="EMBL/GenBank/DDBJ databases">
        <title>Depth-based differentiation of microbial function through sediment-hosted aquifers and enrichment of novel symbionts in the deep terrestrial subsurface.</title>
        <authorList>
            <person name="Probst A.J."/>
            <person name="Ladd B."/>
            <person name="Jarett J.K."/>
            <person name="Geller-Mcgrath D.E."/>
            <person name="Sieber C.M.K."/>
            <person name="Emerson J.B."/>
            <person name="Anantharaman K."/>
            <person name="Thomas B.C."/>
            <person name="Malmstrom R."/>
            <person name="Stieglmeier M."/>
            <person name="Klingl A."/>
            <person name="Woyke T."/>
            <person name="Ryan C.M."/>
            <person name="Banfield J.F."/>
        </authorList>
    </citation>
    <scope>NUCLEOTIDE SEQUENCE [LARGE SCALE GENOMIC DNA]</scope>
</reference>
<evidence type="ECO:0000259" key="1">
    <source>
        <dbReference type="SMART" id="SM00843"/>
    </source>
</evidence>
<dbReference type="Gene3D" id="1.10.10.10">
    <property type="entry name" value="Winged helix-like DNA-binding domain superfamily/Winged helix DNA-binding domain"/>
    <property type="match status" value="1"/>
</dbReference>
<dbReference type="InterPro" id="IPR036390">
    <property type="entry name" value="WH_DNA-bd_sf"/>
</dbReference>
<dbReference type="PANTHER" id="PTHR22683:SF41">
    <property type="entry name" value="DNA TRANSLOCASE FTSK"/>
    <property type="match status" value="1"/>
</dbReference>
<dbReference type="InterPro" id="IPR018541">
    <property type="entry name" value="Ftsk_gamma"/>
</dbReference>
<dbReference type="InterPro" id="IPR050206">
    <property type="entry name" value="FtsK/SpoIIIE/SftA"/>
</dbReference>
<protein>
    <recommendedName>
        <fullName evidence="1">FtsK gamma domain-containing protein</fullName>
    </recommendedName>
</protein>
<dbReference type="InterPro" id="IPR036388">
    <property type="entry name" value="WH-like_DNA-bd_sf"/>
</dbReference>
<dbReference type="Pfam" id="PF09397">
    <property type="entry name" value="FtsK_gamma"/>
    <property type="match status" value="1"/>
</dbReference>
<comment type="caution">
    <text evidence="2">The sequence shown here is derived from an EMBL/GenBank/DDBJ whole genome shotgun (WGS) entry which is preliminary data.</text>
</comment>
<dbReference type="AlphaFoldDB" id="A0A2M7AQH3"/>
<dbReference type="SUPFAM" id="SSF46785">
    <property type="entry name" value="Winged helix' DNA-binding domain"/>
    <property type="match status" value="1"/>
</dbReference>
<proteinExistence type="predicted"/>
<accession>A0A2M7AQH3</accession>
<dbReference type="PANTHER" id="PTHR22683">
    <property type="entry name" value="SPORULATION PROTEIN RELATED"/>
    <property type="match status" value="1"/>
</dbReference>
<dbReference type="EMBL" id="PEWC01000017">
    <property type="protein sequence ID" value="PIU71904.1"/>
    <property type="molecule type" value="Genomic_DNA"/>
</dbReference>
<evidence type="ECO:0000313" key="2">
    <source>
        <dbReference type="EMBL" id="PIU71904.1"/>
    </source>
</evidence>
<gene>
    <name evidence="2" type="ORF">COS80_00795</name>
</gene>
<feature type="domain" description="FtsK gamma" evidence="1">
    <location>
        <begin position="2"/>
        <end position="67"/>
    </location>
</feature>
<evidence type="ECO:0000313" key="3">
    <source>
        <dbReference type="Proteomes" id="UP000230972"/>
    </source>
</evidence>
<organism evidence="2 3">
    <name type="scientific">Candidatus Woesebacteria bacterium CG06_land_8_20_14_3_00_39_27</name>
    <dbReference type="NCBI Taxonomy" id="1975057"/>
    <lineage>
        <taxon>Bacteria</taxon>
        <taxon>Candidatus Woeseibacteriota</taxon>
    </lineage>
</organism>
<dbReference type="Proteomes" id="UP000230972">
    <property type="component" value="Unassembled WGS sequence"/>
</dbReference>
<sequence length="82" mass="8825">MDGEIDNLFRKAVEVVCQYDRASASLLQRRLSIGYARAARIIDQLEAAGVVGATEGSKPREVLVQNAEQFLAKTASGQTSAN</sequence>